<organism evidence="11 12">
    <name type="scientific">Phoenix dactylifera</name>
    <name type="common">Date palm</name>
    <dbReference type="NCBI Taxonomy" id="42345"/>
    <lineage>
        <taxon>Eukaryota</taxon>
        <taxon>Viridiplantae</taxon>
        <taxon>Streptophyta</taxon>
        <taxon>Embryophyta</taxon>
        <taxon>Tracheophyta</taxon>
        <taxon>Spermatophyta</taxon>
        <taxon>Magnoliopsida</taxon>
        <taxon>Liliopsida</taxon>
        <taxon>Arecaceae</taxon>
        <taxon>Coryphoideae</taxon>
        <taxon>Phoeniceae</taxon>
        <taxon>Phoenix</taxon>
    </lineage>
</organism>
<dbReference type="KEGG" id="pda:120107124"/>
<evidence type="ECO:0000259" key="10">
    <source>
        <dbReference type="Pfam" id="PF13962"/>
    </source>
</evidence>
<keyword evidence="2 9" id="KW-0812">Transmembrane</keyword>
<dbReference type="Pfam" id="PF12796">
    <property type="entry name" value="Ank_2"/>
    <property type="match status" value="4"/>
</dbReference>
<feature type="repeat" description="ANK" evidence="7">
    <location>
        <begin position="172"/>
        <end position="194"/>
    </location>
</feature>
<dbReference type="SMART" id="SM00248">
    <property type="entry name" value="ANK"/>
    <property type="match status" value="10"/>
</dbReference>
<feature type="transmembrane region" description="Helical" evidence="9">
    <location>
        <begin position="537"/>
        <end position="557"/>
    </location>
</feature>
<evidence type="ECO:0000256" key="4">
    <source>
        <dbReference type="ARBA" id="ARBA00022989"/>
    </source>
</evidence>
<dbReference type="AlphaFoldDB" id="A0A8B8ZXF4"/>
<feature type="transmembrane region" description="Helical" evidence="9">
    <location>
        <begin position="494"/>
        <end position="516"/>
    </location>
</feature>
<dbReference type="Pfam" id="PF00023">
    <property type="entry name" value="Ank"/>
    <property type="match status" value="1"/>
</dbReference>
<proteinExistence type="predicted"/>
<evidence type="ECO:0000313" key="12">
    <source>
        <dbReference type="RefSeq" id="XP_038976218.1"/>
    </source>
</evidence>
<dbReference type="InterPro" id="IPR026961">
    <property type="entry name" value="PGG_dom"/>
</dbReference>
<dbReference type="PANTHER" id="PTHR24186:SF50">
    <property type="entry name" value="ANKYRIN REPEAT-CONTAINING PROTEIN ITN1-LIKE ISOFORM X1"/>
    <property type="match status" value="1"/>
</dbReference>
<dbReference type="OrthoDB" id="1847170at2759"/>
<dbReference type="Pfam" id="PF13962">
    <property type="entry name" value="PGG"/>
    <property type="match status" value="1"/>
</dbReference>
<feature type="region of interest" description="Disordered" evidence="8">
    <location>
        <begin position="1"/>
        <end position="25"/>
    </location>
</feature>
<evidence type="ECO:0000313" key="11">
    <source>
        <dbReference type="Proteomes" id="UP000228380"/>
    </source>
</evidence>
<evidence type="ECO:0000256" key="5">
    <source>
        <dbReference type="ARBA" id="ARBA00023043"/>
    </source>
</evidence>
<reference evidence="12" key="1">
    <citation type="submission" date="2025-08" db="UniProtKB">
        <authorList>
            <consortium name="RefSeq"/>
        </authorList>
    </citation>
    <scope>IDENTIFICATION</scope>
    <source>
        <tissue evidence="12">Young leaves</tissue>
    </source>
</reference>
<evidence type="ECO:0000256" key="1">
    <source>
        <dbReference type="ARBA" id="ARBA00004141"/>
    </source>
</evidence>
<comment type="subcellular location">
    <subcellularLocation>
        <location evidence="1">Membrane</location>
        <topology evidence="1">Multi-pass membrane protein</topology>
    </subcellularLocation>
</comment>
<dbReference type="InterPro" id="IPR002110">
    <property type="entry name" value="Ankyrin_rpt"/>
</dbReference>
<keyword evidence="11" id="KW-1185">Reference proteome</keyword>
<keyword evidence="6 9" id="KW-0472">Membrane</keyword>
<dbReference type="PROSITE" id="PS50088">
    <property type="entry name" value="ANK_REPEAT"/>
    <property type="match status" value="3"/>
</dbReference>
<evidence type="ECO:0000256" key="2">
    <source>
        <dbReference type="ARBA" id="ARBA00022692"/>
    </source>
</evidence>
<keyword evidence="5 7" id="KW-0040">ANK repeat</keyword>
<evidence type="ECO:0000256" key="6">
    <source>
        <dbReference type="ARBA" id="ARBA00023136"/>
    </source>
</evidence>
<dbReference type="Gene3D" id="1.25.40.20">
    <property type="entry name" value="Ankyrin repeat-containing domain"/>
    <property type="match status" value="1"/>
</dbReference>
<dbReference type="GeneID" id="120107124"/>
<dbReference type="PROSITE" id="PS50297">
    <property type="entry name" value="ANK_REP_REGION"/>
    <property type="match status" value="3"/>
</dbReference>
<evidence type="ECO:0000256" key="7">
    <source>
        <dbReference type="PROSITE-ProRule" id="PRU00023"/>
    </source>
</evidence>
<dbReference type="Proteomes" id="UP000228380">
    <property type="component" value="Unplaced"/>
</dbReference>
<accession>A0A8B8ZXF4</accession>
<keyword evidence="4 9" id="KW-1133">Transmembrane helix</keyword>
<dbReference type="GO" id="GO:0005886">
    <property type="term" value="C:plasma membrane"/>
    <property type="evidence" value="ECO:0007669"/>
    <property type="project" value="TreeGrafter"/>
</dbReference>
<feature type="compositionally biased region" description="Polar residues" evidence="8">
    <location>
        <begin position="1"/>
        <end position="18"/>
    </location>
</feature>
<sequence>MAEESITSQTAQINSNLEVPSGEVQPGRIPMNLKLLKSARSGDRRILDELLRPGDTRLLLGVTLEGNTALHIAASRGHHEIVEICRREISIFVAPNTRLDTPLHCAARAGYASVVTSIIEFAKQKGIKERVLRARNKDEANALHVAAKYNHVGVANVMMNEDVGLASMLNEAGMSPLYLAIATGSLDIAKALLQSFSMKNDSPAYYAGPNKNTALHAAVLLSSEITQELLDRKPELTKGVGFLGRIPLHYAALYGHHDTVKLLLKRDPSTAYQPDANGSFPIHMAASMGNVHILQQILKQCPATDELLDKKGKNFLHVAFKRRRLDAVKKIISRRQDLRKLLNDQDSKGNTPLHTAVKMSDKASVYFLLRDKTVCVNVINHDGFTPLDLAYQLSDRGMQFLMNAKCCIANCLALTKALSGPQEIFHDLESGKLSSDETKEKLSGDDMFKKESSNVEDKEIRKQVDLAKNDKFKKESSNVEDKEISKQVDLAKNFGIATVLIATVTFAAGFTVPGGYIADDHPGHGTAVLAKEYAFKVFLVSDASALVCSIVATFWLMHAGTSTVDTPTRIRAFLWALNFLWVGLQGMCTAFAMGIYVVLPPSCKRISILLCIIALGAPLLARMVANYKLCVLLITVRIRQGYRQCNSPTLRPYDKKRLGGLVLGGRRLIFDLLRTLGVYAMFFLLAML</sequence>
<gene>
    <name evidence="12" type="primary">LOC120107124</name>
</gene>
<feature type="transmembrane region" description="Helical" evidence="9">
    <location>
        <begin position="606"/>
        <end position="625"/>
    </location>
</feature>
<feature type="domain" description="PGG" evidence="10">
    <location>
        <begin position="495"/>
        <end position="598"/>
    </location>
</feature>
<feature type="transmembrane region" description="Helical" evidence="9">
    <location>
        <begin position="668"/>
        <end position="687"/>
    </location>
</feature>
<evidence type="ECO:0000256" key="8">
    <source>
        <dbReference type="SAM" id="MobiDB-lite"/>
    </source>
</evidence>
<protein>
    <submittedName>
        <fullName evidence="12">Ankyrin repeat-containing protein At5g02620-like isoform X1</fullName>
    </submittedName>
</protein>
<name>A0A8B8ZXF4_PHODC</name>
<dbReference type="RefSeq" id="XP_038976218.1">
    <property type="nucleotide sequence ID" value="XM_039120290.1"/>
</dbReference>
<evidence type="ECO:0000256" key="3">
    <source>
        <dbReference type="ARBA" id="ARBA00022737"/>
    </source>
</evidence>
<keyword evidence="3" id="KW-0677">Repeat</keyword>
<feature type="transmembrane region" description="Helical" evidence="9">
    <location>
        <begin position="572"/>
        <end position="599"/>
    </location>
</feature>
<dbReference type="PANTHER" id="PTHR24186">
    <property type="entry name" value="PROTEIN PHOSPHATASE 1 REGULATORY SUBUNIT"/>
    <property type="match status" value="1"/>
</dbReference>
<feature type="repeat" description="ANK" evidence="7">
    <location>
        <begin position="65"/>
        <end position="84"/>
    </location>
</feature>
<dbReference type="SUPFAM" id="SSF48403">
    <property type="entry name" value="Ankyrin repeat"/>
    <property type="match status" value="1"/>
</dbReference>
<feature type="repeat" description="ANK" evidence="7">
    <location>
        <begin position="243"/>
        <end position="275"/>
    </location>
</feature>
<evidence type="ECO:0000256" key="9">
    <source>
        <dbReference type="SAM" id="Phobius"/>
    </source>
</evidence>
<dbReference type="InterPro" id="IPR036770">
    <property type="entry name" value="Ankyrin_rpt-contain_sf"/>
</dbReference>